<evidence type="ECO:0000313" key="3">
    <source>
        <dbReference type="Proteomes" id="UP000031307"/>
    </source>
</evidence>
<gene>
    <name evidence="2" type="ORF">DB43_GN00050</name>
</gene>
<keyword evidence="1" id="KW-0472">Membrane</keyword>
<keyword evidence="1" id="KW-1133">Transmembrane helix</keyword>
<keyword evidence="1" id="KW-0812">Transmembrane</keyword>
<comment type="caution">
    <text evidence="2">The sequence shown here is derived from an EMBL/GenBank/DDBJ whole genome shotgun (WGS) entry which is preliminary data.</text>
</comment>
<proteinExistence type="predicted"/>
<sequence>MSHFSSNFLSFLCFFSLFIIYFPLDSDSKSYLPDYSTCIRSYDAGQQLNSQQSIRFFNGCGEDLYINVCILDESGETKLYSSGRTVPSYGNYTISTFPFSSPKKVVLSAAPFSPAVPSLCQPKAT</sequence>
<evidence type="ECO:0000313" key="2">
    <source>
        <dbReference type="EMBL" id="KIA77297.1"/>
    </source>
</evidence>
<evidence type="ECO:0000256" key="1">
    <source>
        <dbReference type="SAM" id="Phobius"/>
    </source>
</evidence>
<reference evidence="2 3" key="1">
    <citation type="journal article" date="2014" name="Mol. Biol. Evol.">
        <title>Massive expansion of Ubiquitination-related gene families within the Chlamydiae.</title>
        <authorList>
            <person name="Domman D."/>
            <person name="Collingro A."/>
            <person name="Lagkouvardos I."/>
            <person name="Gehre L."/>
            <person name="Weinmaier T."/>
            <person name="Rattei T."/>
            <person name="Subtil A."/>
            <person name="Horn M."/>
        </authorList>
    </citation>
    <scope>NUCLEOTIDE SEQUENCE [LARGE SCALE GENOMIC DNA]</scope>
    <source>
        <strain evidence="2 3">OEW1</strain>
    </source>
</reference>
<protein>
    <submittedName>
        <fullName evidence="2">Uncharacterized protein</fullName>
    </submittedName>
</protein>
<dbReference type="AlphaFoldDB" id="A0A0C1E7X0"/>
<organism evidence="2 3">
    <name type="scientific">Parachlamydia acanthamoebae</name>
    <dbReference type="NCBI Taxonomy" id="83552"/>
    <lineage>
        <taxon>Bacteria</taxon>
        <taxon>Pseudomonadati</taxon>
        <taxon>Chlamydiota</taxon>
        <taxon>Chlamydiia</taxon>
        <taxon>Parachlamydiales</taxon>
        <taxon>Parachlamydiaceae</taxon>
        <taxon>Parachlamydia</taxon>
    </lineage>
</organism>
<feature type="transmembrane region" description="Helical" evidence="1">
    <location>
        <begin position="6"/>
        <end position="24"/>
    </location>
</feature>
<accession>A0A0C1E7X0</accession>
<dbReference type="EMBL" id="JSAM01000083">
    <property type="protein sequence ID" value="KIA77297.1"/>
    <property type="molecule type" value="Genomic_DNA"/>
</dbReference>
<dbReference type="Proteomes" id="UP000031307">
    <property type="component" value="Unassembled WGS sequence"/>
</dbReference>
<dbReference type="RefSeq" id="WP_006340002.1">
    <property type="nucleotide sequence ID" value="NZ_BAWW01000008.1"/>
</dbReference>
<dbReference type="PATRIC" id="fig|83552.4.peg.1540"/>
<name>A0A0C1E7X0_9BACT</name>